<comment type="caution">
    <text evidence="2">The sequence shown here is derived from an EMBL/GenBank/DDBJ whole genome shotgun (WGS) entry which is preliminary data.</text>
</comment>
<organism evidence="2 3">
    <name type="scientific">Tsukamurella soli</name>
    <dbReference type="NCBI Taxonomy" id="644556"/>
    <lineage>
        <taxon>Bacteria</taxon>
        <taxon>Bacillati</taxon>
        <taxon>Actinomycetota</taxon>
        <taxon>Actinomycetes</taxon>
        <taxon>Mycobacteriales</taxon>
        <taxon>Tsukamurellaceae</taxon>
        <taxon>Tsukamurella</taxon>
    </lineage>
</organism>
<keyword evidence="1" id="KW-0812">Transmembrane</keyword>
<keyword evidence="1" id="KW-1133">Transmembrane helix</keyword>
<protein>
    <submittedName>
        <fullName evidence="2">Uncharacterized protein</fullName>
    </submittedName>
</protein>
<gene>
    <name evidence="2" type="ORF">GCM10023147_39210</name>
</gene>
<evidence type="ECO:0000256" key="1">
    <source>
        <dbReference type="SAM" id="Phobius"/>
    </source>
</evidence>
<keyword evidence="3" id="KW-1185">Reference proteome</keyword>
<dbReference type="EMBL" id="BAABFR010000080">
    <property type="protein sequence ID" value="GAA4400534.1"/>
    <property type="molecule type" value="Genomic_DNA"/>
</dbReference>
<keyword evidence="1" id="KW-0472">Membrane</keyword>
<name>A0ABP8K5A9_9ACTN</name>
<evidence type="ECO:0000313" key="3">
    <source>
        <dbReference type="Proteomes" id="UP001500635"/>
    </source>
</evidence>
<sequence length="127" mass="13226">MRNRSSAAFAMGRTSASDGVRWPPVSCTADWGAVPAAPGRPATWSVSAWNIERRRGDRGLLGGLLVGLVAGTASAVVIFILQERGVINLPGQGMSFVAASAAFVVDIVLSLGLSVIIVVIILNIVFH</sequence>
<evidence type="ECO:0000313" key="2">
    <source>
        <dbReference type="EMBL" id="GAA4400534.1"/>
    </source>
</evidence>
<feature type="transmembrane region" description="Helical" evidence="1">
    <location>
        <begin position="101"/>
        <end position="126"/>
    </location>
</feature>
<accession>A0ABP8K5A9</accession>
<feature type="transmembrane region" description="Helical" evidence="1">
    <location>
        <begin position="60"/>
        <end position="81"/>
    </location>
</feature>
<reference evidence="3" key="1">
    <citation type="journal article" date="2019" name="Int. J. Syst. Evol. Microbiol.">
        <title>The Global Catalogue of Microorganisms (GCM) 10K type strain sequencing project: providing services to taxonomists for standard genome sequencing and annotation.</title>
        <authorList>
            <consortium name="The Broad Institute Genomics Platform"/>
            <consortium name="The Broad Institute Genome Sequencing Center for Infectious Disease"/>
            <person name="Wu L."/>
            <person name="Ma J."/>
        </authorList>
    </citation>
    <scope>NUCLEOTIDE SEQUENCE [LARGE SCALE GENOMIC DNA]</scope>
    <source>
        <strain evidence="3">JCM 17688</strain>
    </source>
</reference>
<proteinExistence type="predicted"/>
<dbReference type="Proteomes" id="UP001500635">
    <property type="component" value="Unassembled WGS sequence"/>
</dbReference>